<comment type="caution">
    <text evidence="1">The sequence shown here is derived from an EMBL/GenBank/DDBJ whole genome shotgun (WGS) entry which is preliminary data.</text>
</comment>
<name>A0AC61DF69_9FIRM</name>
<keyword evidence="2" id="KW-1185">Reference proteome</keyword>
<evidence type="ECO:0000313" key="1">
    <source>
        <dbReference type="EMBL" id="PHV71525.1"/>
    </source>
</evidence>
<protein>
    <submittedName>
        <fullName evidence="1">CRISPR-associated helicase/endonuclease Cas3</fullName>
    </submittedName>
</protein>
<accession>A0AC61DF69</accession>
<dbReference type="Proteomes" id="UP000224460">
    <property type="component" value="Unassembled WGS sequence"/>
</dbReference>
<dbReference type="EMBL" id="PEDL01000003">
    <property type="protein sequence ID" value="PHV71525.1"/>
    <property type="molecule type" value="Genomic_DNA"/>
</dbReference>
<organism evidence="1 2">
    <name type="scientific">Sporanaerobium hydrogeniformans</name>
    <dbReference type="NCBI Taxonomy" id="3072179"/>
    <lineage>
        <taxon>Bacteria</taxon>
        <taxon>Bacillati</taxon>
        <taxon>Bacillota</taxon>
        <taxon>Clostridia</taxon>
        <taxon>Lachnospirales</taxon>
        <taxon>Lachnospiraceae</taxon>
        <taxon>Sporanaerobium</taxon>
    </lineage>
</organism>
<reference evidence="1" key="1">
    <citation type="submission" date="2017-10" db="EMBL/GenBank/DDBJ databases">
        <title>Genome sequence of cellulolytic Lachnospiraceae bacterium XHS1971 isolated from hotspring sediment.</title>
        <authorList>
            <person name="Vasudevan G."/>
            <person name="Joshi A.J."/>
            <person name="Hivarkar S."/>
            <person name="Lanjekar V.B."/>
            <person name="Dhakephalkar P.K."/>
            <person name="Dagar S."/>
        </authorList>
    </citation>
    <scope>NUCLEOTIDE SEQUENCE</scope>
    <source>
        <strain evidence="1">XHS1971</strain>
    </source>
</reference>
<gene>
    <name evidence="1" type="ORF">CS063_05635</name>
</gene>
<proteinExistence type="predicted"/>
<evidence type="ECO:0000313" key="2">
    <source>
        <dbReference type="Proteomes" id="UP000224460"/>
    </source>
</evidence>
<sequence>MEYYGRSVQQKEEIVYQFLKDHLKNVARLCEGFVEPISAPQIGTILGYLHDVGKYSDDFQRRIRGEKIRVSHADAGARILEEYYMHTKNPLYRLLTYVVYGHHSGLHDYGTPAKGMCKQLKIPSTNVSAWKEEIGVLPAISPQDLKLQLRGKEEFVGFTLQFYTRFLLSCLVDADRIDAQDFPNLEATKAMAVNTSMETLKERYEQHMTRLAANARESHLNQIRKGILKNCLDKGRQKKGMYSLTVPTGGGKTLSSLGFALTHAVANKQKRIIYAIPFTSIIEQNASVFADVLGKEHILEHHSNYENPYNKQEELVKFQLAQENWHEPIVVTTNVQFFETLFSHKATKVRKLHNIAQSIIILDEIQSLPNKYIKPCLMALNELVVNYGCTVVLCSATQPEYHKNKLFLEEVNVEEMIENPSKLFEELKRTEEHYLGEQTIEEIACKIRADRQALCIVNTKKHAREIFERLEGEENCFHLSTNMYPKHRKTILSSIRQLLKDDKPCKVIATQLIEAGVDIDFPIVYRSITGIDSIVQAAGRCNREGKLAKGLVYVFKPEEEYIGKEYLALTAGIGEMILNKEEAFLDLPSISKYFTYLFDITHQNLDYYHILQLCTDGIQNPYDIRFNFEEISTNFKFIDNQGYSLIIPNEESVNELLEQVRFTHSVQAIVRKLASYTISVKRYELDGLKEEGALRIVEETLMVLDDLKFYNEDIGLVIKKEQDDFDYVI</sequence>